<dbReference type="Proteomes" id="UP001143480">
    <property type="component" value="Unassembled WGS sequence"/>
</dbReference>
<gene>
    <name evidence="2" type="ORF">GCM10017581_074140</name>
</gene>
<name>A0A9W6NR00_9ACTN</name>
<reference evidence="2" key="2">
    <citation type="submission" date="2023-01" db="EMBL/GenBank/DDBJ databases">
        <authorList>
            <person name="Sun Q."/>
            <person name="Evtushenko L."/>
        </authorList>
    </citation>
    <scope>NUCLEOTIDE SEQUENCE</scope>
    <source>
        <strain evidence="2">VKM Ac-1321</strain>
    </source>
</reference>
<sequence length="99" mass="11061">MHATGVITGPGGGAGPVGVRPTRRCYSQRERHIRDSVPEARISTLRPAEWSLQWVTERRECGMARDAPSGPCLNDTPSSHSLSSRERIYMQPHRLFDGY</sequence>
<evidence type="ECO:0000313" key="2">
    <source>
        <dbReference type="EMBL" id="GLL05667.1"/>
    </source>
</evidence>
<dbReference type="AlphaFoldDB" id="A0A9W6NR00"/>
<feature type="region of interest" description="Disordered" evidence="1">
    <location>
        <begin position="65"/>
        <end position="89"/>
    </location>
</feature>
<evidence type="ECO:0000313" key="3">
    <source>
        <dbReference type="Proteomes" id="UP001143480"/>
    </source>
</evidence>
<evidence type="ECO:0000256" key="1">
    <source>
        <dbReference type="SAM" id="MobiDB-lite"/>
    </source>
</evidence>
<protein>
    <submittedName>
        <fullName evidence="2">Uncharacterized protein</fullName>
    </submittedName>
</protein>
<proteinExistence type="predicted"/>
<keyword evidence="3" id="KW-1185">Reference proteome</keyword>
<dbReference type="EMBL" id="BSFP01000061">
    <property type="protein sequence ID" value="GLL05667.1"/>
    <property type="molecule type" value="Genomic_DNA"/>
</dbReference>
<organism evidence="2 3">
    <name type="scientific">Dactylosporangium matsuzakiense</name>
    <dbReference type="NCBI Taxonomy" id="53360"/>
    <lineage>
        <taxon>Bacteria</taxon>
        <taxon>Bacillati</taxon>
        <taxon>Actinomycetota</taxon>
        <taxon>Actinomycetes</taxon>
        <taxon>Micromonosporales</taxon>
        <taxon>Micromonosporaceae</taxon>
        <taxon>Dactylosporangium</taxon>
    </lineage>
</organism>
<accession>A0A9W6NR00</accession>
<reference evidence="2" key="1">
    <citation type="journal article" date="2014" name="Int. J. Syst. Evol. Microbiol.">
        <title>Complete genome sequence of Corynebacterium casei LMG S-19264T (=DSM 44701T), isolated from a smear-ripened cheese.</title>
        <authorList>
            <consortium name="US DOE Joint Genome Institute (JGI-PGF)"/>
            <person name="Walter F."/>
            <person name="Albersmeier A."/>
            <person name="Kalinowski J."/>
            <person name="Ruckert C."/>
        </authorList>
    </citation>
    <scope>NUCLEOTIDE SEQUENCE</scope>
    <source>
        <strain evidence="2">VKM Ac-1321</strain>
    </source>
</reference>
<feature type="region of interest" description="Disordered" evidence="1">
    <location>
        <begin position="1"/>
        <end position="21"/>
    </location>
</feature>
<comment type="caution">
    <text evidence="2">The sequence shown here is derived from an EMBL/GenBank/DDBJ whole genome shotgun (WGS) entry which is preliminary data.</text>
</comment>